<keyword evidence="2" id="KW-1185">Reference proteome</keyword>
<organism evidence="1 2">
    <name type="scientific">Saccharomyces eubayanus</name>
    <name type="common">Yeast</name>
    <dbReference type="NCBI Taxonomy" id="1080349"/>
    <lineage>
        <taxon>Eukaryota</taxon>
        <taxon>Fungi</taxon>
        <taxon>Dikarya</taxon>
        <taxon>Ascomycota</taxon>
        <taxon>Saccharomycotina</taxon>
        <taxon>Saccharomycetes</taxon>
        <taxon>Saccharomycetales</taxon>
        <taxon>Saccharomycetaceae</taxon>
        <taxon>Saccharomyces</taxon>
    </lineage>
</organism>
<accession>A0ABN8VRW4</accession>
<reference evidence="1" key="1">
    <citation type="submission" date="2022-08" db="EMBL/GenBank/DDBJ databases">
        <authorList>
            <person name="Byrne P K."/>
        </authorList>
    </citation>
    <scope>NUCLEOTIDE SEQUENCE</scope>
    <source>
        <strain evidence="1">UCD650</strain>
    </source>
</reference>
<protein>
    <submittedName>
        <fullName evidence="1">Uncharacterized protein</fullName>
    </submittedName>
</protein>
<evidence type="ECO:0000313" key="2">
    <source>
        <dbReference type="Proteomes" id="UP001152964"/>
    </source>
</evidence>
<name>A0ABN8VRW4_SACEU</name>
<dbReference type="Proteomes" id="UP001152964">
    <property type="component" value="Chromosome 5"/>
</dbReference>
<dbReference type="EMBL" id="OX291495">
    <property type="protein sequence ID" value="CAI1956830.1"/>
    <property type="molecule type" value="Genomic_DNA"/>
</dbReference>
<proteinExistence type="predicted"/>
<evidence type="ECO:0000313" key="1">
    <source>
        <dbReference type="EMBL" id="CAI1956830.1"/>
    </source>
</evidence>
<gene>
    <name evidence="1" type="primary">U6500E01860</name>
    <name evidence="1" type="ORF">SEUBUCD650_0E01860</name>
</gene>
<sequence>MMTNTPMSSTMTDAKKQYKRRRMLQMVKFYGAASFTLITMRLISKAIRVRKCM</sequence>